<keyword evidence="4 9" id="KW-0812">Transmembrane</keyword>
<evidence type="ECO:0000313" key="12">
    <source>
        <dbReference type="EMBL" id="MFC6883135.1"/>
    </source>
</evidence>
<feature type="domain" description="Threonine/serine exporter-like N-terminal" evidence="10">
    <location>
        <begin position="51"/>
        <end position="293"/>
    </location>
</feature>
<name>A0ABW2CPE1_9ACTN</name>
<keyword evidence="3" id="KW-0997">Cell inner membrane</keyword>
<evidence type="ECO:0000313" key="13">
    <source>
        <dbReference type="Proteomes" id="UP001596380"/>
    </source>
</evidence>
<reference evidence="13" key="1">
    <citation type="journal article" date="2019" name="Int. J. Syst. Evol. Microbiol.">
        <title>The Global Catalogue of Microorganisms (GCM) 10K type strain sequencing project: providing services to taxonomists for standard genome sequencing and annotation.</title>
        <authorList>
            <consortium name="The Broad Institute Genomics Platform"/>
            <consortium name="The Broad Institute Genome Sequencing Center for Infectious Disease"/>
            <person name="Wu L."/>
            <person name="Ma J."/>
        </authorList>
    </citation>
    <scope>NUCLEOTIDE SEQUENCE [LARGE SCALE GENOMIC DNA]</scope>
    <source>
        <strain evidence="13">JCM 3369</strain>
    </source>
</reference>
<feature type="transmembrane region" description="Helical" evidence="9">
    <location>
        <begin position="338"/>
        <end position="356"/>
    </location>
</feature>
<sequence>MTSESWEPASEPWRPPESGDDAGANEYAAMEFALRGGYAPGVGDDAYATIDLALRVGELMLAGGETAEAVDLAIGRMTRAYGLPHSEVDVTLAAVGLSYLPRGAGRPPVTAERRVRRRLPNYTRLAAVHDLVGDASAGRLTLQQARFRLSDIIGRRTAYPGWAVAGSLSLLGAAGAVLVGGGRLAAASAFAAIVLGDRTGAWLGRRGIADFFQMALAAAIGSLVTVLLVWTDAPVASGAVIVGVVIALIPGRALVVSMQDGIAGDLVTGTTRLVEVLFVIAAILSGIGAVIYLAARLGLPISLGDLPQAPSRLAVPQSIGAAAIAAAFAVFHLVPRAYLAPIAVGGAVSWTVFVEMRQLDLPSAPATAIAATAVGAAGTAFARWRGVPALICVTPCIAPLMPGTLMYRGMVELTGGDTGRGALVLVEALATALAIGAGVYIGAELLRVVRPARRVLRPAARRVRS</sequence>
<feature type="transmembrane region" description="Helical" evidence="9">
    <location>
        <begin position="276"/>
        <end position="294"/>
    </location>
</feature>
<evidence type="ECO:0000259" key="11">
    <source>
        <dbReference type="Pfam" id="PF12821"/>
    </source>
</evidence>
<evidence type="ECO:0000256" key="3">
    <source>
        <dbReference type="ARBA" id="ARBA00022519"/>
    </source>
</evidence>
<dbReference type="PANTHER" id="PTHR34390:SF1">
    <property type="entry name" value="SUCCINATE TRANSPORTER SUBUNIT YJJB-RELATED"/>
    <property type="match status" value="1"/>
</dbReference>
<evidence type="ECO:0000256" key="8">
    <source>
        <dbReference type="SAM" id="MobiDB-lite"/>
    </source>
</evidence>
<feature type="region of interest" description="Disordered" evidence="8">
    <location>
        <begin position="1"/>
        <end position="22"/>
    </location>
</feature>
<evidence type="ECO:0000256" key="9">
    <source>
        <dbReference type="SAM" id="Phobius"/>
    </source>
</evidence>
<protein>
    <submittedName>
        <fullName evidence="12">Threonine/serine exporter ThrE family protein</fullName>
    </submittedName>
</protein>
<dbReference type="PANTHER" id="PTHR34390">
    <property type="entry name" value="UPF0442 PROTEIN YJJB-RELATED"/>
    <property type="match status" value="1"/>
</dbReference>
<evidence type="ECO:0000256" key="2">
    <source>
        <dbReference type="ARBA" id="ARBA00022475"/>
    </source>
</evidence>
<dbReference type="RefSeq" id="WP_309240126.1">
    <property type="nucleotide sequence ID" value="NZ_JBHSXE010000001.1"/>
</dbReference>
<dbReference type="InterPro" id="IPR050539">
    <property type="entry name" value="ThrE_Dicarb/AminoAcid_Exp"/>
</dbReference>
<feature type="domain" description="Threonine/Serine exporter ThrE" evidence="11">
    <location>
        <begin position="319"/>
        <end position="441"/>
    </location>
</feature>
<accession>A0ABW2CPE1</accession>
<dbReference type="InterPro" id="IPR010619">
    <property type="entry name" value="ThrE-like_N"/>
</dbReference>
<feature type="transmembrane region" description="Helical" evidence="9">
    <location>
        <begin position="236"/>
        <end position="255"/>
    </location>
</feature>
<comment type="similarity">
    <text evidence="7">Belongs to the ThrE exporter (TC 2.A.79) family.</text>
</comment>
<keyword evidence="2" id="KW-1003">Cell membrane</keyword>
<dbReference type="Proteomes" id="UP001596380">
    <property type="component" value="Unassembled WGS sequence"/>
</dbReference>
<keyword evidence="5 9" id="KW-1133">Transmembrane helix</keyword>
<keyword evidence="13" id="KW-1185">Reference proteome</keyword>
<feature type="transmembrane region" description="Helical" evidence="9">
    <location>
        <begin position="422"/>
        <end position="443"/>
    </location>
</feature>
<feature type="transmembrane region" description="Helical" evidence="9">
    <location>
        <begin position="211"/>
        <end position="230"/>
    </location>
</feature>
<dbReference type="InterPro" id="IPR024528">
    <property type="entry name" value="ThrE_2"/>
</dbReference>
<evidence type="ECO:0000256" key="6">
    <source>
        <dbReference type="ARBA" id="ARBA00023136"/>
    </source>
</evidence>
<proteinExistence type="inferred from homology"/>
<evidence type="ECO:0000256" key="7">
    <source>
        <dbReference type="ARBA" id="ARBA00034125"/>
    </source>
</evidence>
<evidence type="ECO:0000256" key="4">
    <source>
        <dbReference type="ARBA" id="ARBA00022692"/>
    </source>
</evidence>
<dbReference type="Pfam" id="PF12821">
    <property type="entry name" value="ThrE_2"/>
    <property type="match status" value="1"/>
</dbReference>
<comment type="subcellular location">
    <subcellularLocation>
        <location evidence="1">Cell membrane</location>
        <topology evidence="1">Multi-pass membrane protein</topology>
    </subcellularLocation>
</comment>
<evidence type="ECO:0000256" key="1">
    <source>
        <dbReference type="ARBA" id="ARBA00004651"/>
    </source>
</evidence>
<dbReference type="EMBL" id="JBHSXS010000017">
    <property type="protein sequence ID" value="MFC6883135.1"/>
    <property type="molecule type" value="Genomic_DNA"/>
</dbReference>
<comment type="caution">
    <text evidence="12">The sequence shown here is derived from an EMBL/GenBank/DDBJ whole genome shotgun (WGS) entry which is preliminary data.</text>
</comment>
<evidence type="ECO:0000259" key="10">
    <source>
        <dbReference type="Pfam" id="PF06738"/>
    </source>
</evidence>
<feature type="transmembrane region" description="Helical" evidence="9">
    <location>
        <begin position="314"/>
        <end position="331"/>
    </location>
</feature>
<organism evidence="12 13">
    <name type="scientific">Actinomadura yumaensis</name>
    <dbReference type="NCBI Taxonomy" id="111807"/>
    <lineage>
        <taxon>Bacteria</taxon>
        <taxon>Bacillati</taxon>
        <taxon>Actinomycetota</taxon>
        <taxon>Actinomycetes</taxon>
        <taxon>Streptosporangiales</taxon>
        <taxon>Thermomonosporaceae</taxon>
        <taxon>Actinomadura</taxon>
    </lineage>
</organism>
<feature type="transmembrane region" description="Helical" evidence="9">
    <location>
        <begin position="184"/>
        <end position="204"/>
    </location>
</feature>
<dbReference type="Pfam" id="PF06738">
    <property type="entry name" value="ThrE"/>
    <property type="match status" value="1"/>
</dbReference>
<feature type="transmembrane region" description="Helical" evidence="9">
    <location>
        <begin position="362"/>
        <end position="382"/>
    </location>
</feature>
<keyword evidence="6 9" id="KW-0472">Membrane</keyword>
<feature type="transmembrane region" description="Helical" evidence="9">
    <location>
        <begin position="389"/>
        <end position="410"/>
    </location>
</feature>
<evidence type="ECO:0000256" key="5">
    <source>
        <dbReference type="ARBA" id="ARBA00022989"/>
    </source>
</evidence>
<gene>
    <name evidence="12" type="ORF">ACFQKB_25495</name>
</gene>